<feature type="non-terminal residue" evidence="3">
    <location>
        <position position="1"/>
    </location>
</feature>
<dbReference type="Pfam" id="PF13333">
    <property type="entry name" value="rve_2"/>
    <property type="match status" value="1"/>
</dbReference>
<dbReference type="Pfam" id="PF00665">
    <property type="entry name" value="rve"/>
    <property type="match status" value="1"/>
</dbReference>
<dbReference type="GO" id="GO:0003676">
    <property type="term" value="F:nucleic acid binding"/>
    <property type="evidence" value="ECO:0007669"/>
    <property type="project" value="InterPro"/>
</dbReference>
<feature type="domain" description="Integrase catalytic" evidence="2">
    <location>
        <begin position="138"/>
        <end position="300"/>
    </location>
</feature>
<dbReference type="InterPro" id="IPR048020">
    <property type="entry name" value="Transpos_IS3"/>
</dbReference>
<dbReference type="Gene3D" id="3.30.420.10">
    <property type="entry name" value="Ribonuclease H-like superfamily/Ribonuclease H"/>
    <property type="match status" value="1"/>
</dbReference>
<dbReference type="PANTHER" id="PTHR46889:SF4">
    <property type="entry name" value="TRANSPOSASE INSO FOR INSERTION SEQUENCE ELEMENT IS911B-RELATED"/>
    <property type="match status" value="1"/>
</dbReference>
<dbReference type="NCBIfam" id="NF033516">
    <property type="entry name" value="transpos_IS3"/>
    <property type="match status" value="1"/>
</dbReference>
<organism evidence="3 4">
    <name type="scientific">Bacillus cereus</name>
    <dbReference type="NCBI Taxonomy" id="1396"/>
    <lineage>
        <taxon>Bacteria</taxon>
        <taxon>Bacillati</taxon>
        <taxon>Bacillota</taxon>
        <taxon>Bacilli</taxon>
        <taxon>Bacillales</taxon>
        <taxon>Bacillaceae</taxon>
        <taxon>Bacillus</taxon>
        <taxon>Bacillus cereus group</taxon>
    </lineage>
</organism>
<dbReference type="InterPro" id="IPR036397">
    <property type="entry name" value="RNaseH_sf"/>
</dbReference>
<proteinExistence type="predicted"/>
<reference evidence="3 4" key="1">
    <citation type="submission" date="2019-10" db="EMBL/GenBank/DDBJ databases">
        <title>Bacillus from the desert of Cuatro Cinegas, Coahuila.</title>
        <authorList>
            <person name="Olmedo-Alvarez G."/>
            <person name="Saldana S."/>
            <person name="Barcelo D."/>
        </authorList>
    </citation>
    <scope>NUCLEOTIDE SEQUENCE [LARGE SCALE GENOMIC DNA]</scope>
    <source>
        <strain evidence="3 4">CH417_13T</strain>
    </source>
</reference>
<comment type="function">
    <text evidence="1">Involved in the transposition of the insertion sequence.</text>
</comment>
<protein>
    <submittedName>
        <fullName evidence="3">IS3 family transposase</fullName>
    </submittedName>
</protein>
<dbReference type="RefSeq" id="WP_151579512.1">
    <property type="nucleotide sequence ID" value="NZ_WBPP01000022.1"/>
</dbReference>
<dbReference type="InterPro" id="IPR001584">
    <property type="entry name" value="Integrase_cat-core"/>
</dbReference>
<dbReference type="InterPro" id="IPR050900">
    <property type="entry name" value="Transposase_IS3/IS150/IS904"/>
</dbReference>
<dbReference type="InterPro" id="IPR012337">
    <property type="entry name" value="RNaseH-like_sf"/>
</dbReference>
<dbReference type="SUPFAM" id="SSF53098">
    <property type="entry name" value="Ribonuclease H-like"/>
    <property type="match status" value="1"/>
</dbReference>
<dbReference type="EMBL" id="WBPP01000022">
    <property type="protein sequence ID" value="KAB2393503.1"/>
    <property type="molecule type" value="Genomic_DNA"/>
</dbReference>
<comment type="caution">
    <text evidence="3">The sequence shown here is derived from an EMBL/GenBank/DDBJ whole genome shotgun (WGS) entry which is preliminary data.</text>
</comment>
<dbReference type="PROSITE" id="PS50994">
    <property type="entry name" value="INTEGRASE"/>
    <property type="match status" value="1"/>
</dbReference>
<gene>
    <name evidence="3" type="ORF">F8172_17255</name>
</gene>
<evidence type="ECO:0000256" key="1">
    <source>
        <dbReference type="ARBA" id="ARBA00002286"/>
    </source>
</evidence>
<dbReference type="InterPro" id="IPR025948">
    <property type="entry name" value="HTH-like_dom"/>
</dbReference>
<dbReference type="AlphaFoldDB" id="A0A9W7QEA7"/>
<accession>A0A9W7QEA7</accession>
<sequence length="303" mass="36036">CIFKKVECLSSKQGEITKQDKAQVIYELRHEFPVKELLQLAKIPRSTYYYWIKQFNCPDQNAEVKELIQAIYDEHDGRYGYRRIRYELMNRGHKVNHKKVHRLMKELGLKCLVRIKKYRSYKGTVGKIAPNILNRNFQSEKPNEKWVTDITEFKLFGEKLYLSPMLDLFNGEIITYTIGSRPTYSLVSTMLDQALYCVTDPDKLLIHSDQGWHYQMKQYRHSLKNYGITQSMSRKGNCYDNAVIENFFGIMKSEFLYRKEFESITHFKQELAKYIEYYNHKRIKAKLKGMSPVQYRAHTLEAA</sequence>
<dbReference type="GO" id="GO:0015074">
    <property type="term" value="P:DNA integration"/>
    <property type="evidence" value="ECO:0007669"/>
    <property type="project" value="InterPro"/>
</dbReference>
<dbReference type="PANTHER" id="PTHR46889">
    <property type="entry name" value="TRANSPOSASE INSF FOR INSERTION SEQUENCE IS3B-RELATED"/>
    <property type="match status" value="1"/>
</dbReference>
<evidence type="ECO:0000313" key="3">
    <source>
        <dbReference type="EMBL" id="KAB2393503.1"/>
    </source>
</evidence>
<dbReference type="Proteomes" id="UP000475765">
    <property type="component" value="Unassembled WGS sequence"/>
</dbReference>
<name>A0A9W7QEA7_BACCE</name>
<evidence type="ECO:0000259" key="2">
    <source>
        <dbReference type="PROSITE" id="PS50994"/>
    </source>
</evidence>
<dbReference type="Pfam" id="PF13276">
    <property type="entry name" value="HTH_21"/>
    <property type="match status" value="1"/>
</dbReference>
<evidence type="ECO:0000313" key="4">
    <source>
        <dbReference type="Proteomes" id="UP000475765"/>
    </source>
</evidence>